<dbReference type="GO" id="GO:0005737">
    <property type="term" value="C:cytoplasm"/>
    <property type="evidence" value="ECO:0000318"/>
    <property type="project" value="GO_Central"/>
</dbReference>
<dbReference type="AlphaFoldDB" id="A0A804J9B3"/>
<dbReference type="EnsemblPlants" id="Ma05_t27880.1">
    <property type="protein sequence ID" value="Ma05_p27880.1"/>
    <property type="gene ID" value="Ma05_g27880"/>
</dbReference>
<feature type="compositionally biased region" description="Basic residues" evidence="1">
    <location>
        <begin position="100"/>
        <end position="110"/>
    </location>
</feature>
<feature type="region of interest" description="Disordered" evidence="1">
    <location>
        <begin position="1"/>
        <end position="39"/>
    </location>
</feature>
<reference evidence="3" key="2">
    <citation type="submission" date="2021-05" db="UniProtKB">
        <authorList>
            <consortium name="EnsemblPlants"/>
        </authorList>
    </citation>
    <scope>IDENTIFICATION</scope>
    <source>
        <strain evidence="3">subsp. malaccensis</strain>
    </source>
</reference>
<evidence type="ECO:0000256" key="1">
    <source>
        <dbReference type="SAM" id="MobiDB-lite"/>
    </source>
</evidence>
<feature type="compositionally biased region" description="Pro residues" evidence="1">
    <location>
        <begin position="1"/>
        <end position="20"/>
    </location>
</feature>
<dbReference type="GO" id="GO:0016757">
    <property type="term" value="F:glycosyltransferase activity"/>
    <property type="evidence" value="ECO:0007669"/>
    <property type="project" value="UniProtKB-KW"/>
</dbReference>
<evidence type="ECO:0000313" key="4">
    <source>
        <dbReference type="Proteomes" id="UP000012960"/>
    </source>
</evidence>
<dbReference type="Proteomes" id="UP000012960">
    <property type="component" value="Unplaced"/>
</dbReference>
<reference evidence="2" key="1">
    <citation type="submission" date="2021-03" db="EMBL/GenBank/DDBJ databases">
        <authorList>
            <consortium name="Genoscope - CEA"/>
            <person name="William W."/>
        </authorList>
    </citation>
    <scope>NUCLEOTIDE SEQUENCE</scope>
    <source>
        <strain evidence="2">Doubled-haploid Pahang</strain>
    </source>
</reference>
<gene>
    <name evidence="2" type="ORF">GSMUA_279830.1</name>
</gene>
<keyword evidence="4" id="KW-1185">Reference proteome</keyword>
<protein>
    <submittedName>
        <fullName evidence="2">(wild Malaysian banana) hypothetical protein</fullName>
    </submittedName>
</protein>
<organism evidence="3 4">
    <name type="scientific">Musa acuminata subsp. malaccensis</name>
    <name type="common">Wild banana</name>
    <name type="synonym">Musa malaccensis</name>
    <dbReference type="NCBI Taxonomy" id="214687"/>
    <lineage>
        <taxon>Eukaryota</taxon>
        <taxon>Viridiplantae</taxon>
        <taxon>Streptophyta</taxon>
        <taxon>Embryophyta</taxon>
        <taxon>Tracheophyta</taxon>
        <taxon>Spermatophyta</taxon>
        <taxon>Magnoliopsida</taxon>
        <taxon>Liliopsida</taxon>
        <taxon>Zingiberales</taxon>
        <taxon>Musaceae</taxon>
        <taxon>Musa</taxon>
    </lineage>
</organism>
<evidence type="ECO:0000313" key="2">
    <source>
        <dbReference type="EMBL" id="CAG1840070.1"/>
    </source>
</evidence>
<dbReference type="EMBL" id="HG996470">
    <property type="protein sequence ID" value="CAG1840070.1"/>
    <property type="molecule type" value="Genomic_DNA"/>
</dbReference>
<dbReference type="Gramene" id="Ma05_t27880.1">
    <property type="protein sequence ID" value="Ma05_p27880.1"/>
    <property type="gene ID" value="Ma05_g27880"/>
</dbReference>
<feature type="compositionally biased region" description="Basic and acidic residues" evidence="1">
    <location>
        <begin position="86"/>
        <end position="95"/>
    </location>
</feature>
<sequence length="204" mass="22429">MAPPRPPSPVSPPRPPPPLLPGTIRFDGGDDRRRGGGAWGVLAATGQDGIRSMSQLQRVVRCGGRGRCADRSPEVLSPGGRLRRAQLAEEPDHRCGGNRSRSRRAARRARPLKSPRLLLCEKQTPLHVYPAWIRSRHMKRLNREGVLLLSGLDSRLSKNFPPVLPKIRCKVTTAPSRVCPQTYPVAFHALRFSAPIGELGNKLA</sequence>
<accession>A0A804J9B3</accession>
<name>A0A804J9B3_MUSAM</name>
<dbReference type="InParanoid" id="A0A804J9B3"/>
<feature type="region of interest" description="Disordered" evidence="1">
    <location>
        <begin position="71"/>
        <end position="110"/>
    </location>
</feature>
<evidence type="ECO:0000313" key="3">
    <source>
        <dbReference type="EnsemblPlants" id="Ma05_p27880.1"/>
    </source>
</evidence>
<dbReference type="GO" id="GO:0006004">
    <property type="term" value="P:fucose metabolic process"/>
    <property type="evidence" value="ECO:0007669"/>
    <property type="project" value="UniProtKB-KW"/>
</dbReference>
<proteinExistence type="predicted"/>